<dbReference type="Proteomes" id="UP000266260">
    <property type="component" value="Unassembled WGS sequence"/>
</dbReference>
<evidence type="ECO:0000313" key="4">
    <source>
        <dbReference type="Proteomes" id="UP000266260"/>
    </source>
</evidence>
<evidence type="ECO:0000313" key="5">
    <source>
        <dbReference type="Proteomes" id="UP000266489"/>
    </source>
</evidence>
<protein>
    <submittedName>
        <fullName evidence="2">DUF4829 domain-containing protein</fullName>
    </submittedName>
</protein>
<reference evidence="4 5" key="1">
    <citation type="submission" date="2018-09" db="EMBL/GenBank/DDBJ databases">
        <title>Discovery and Ecogenomic Context for Candidatus Cryosericales, a Global Caldiserica Order Active in Thawing Permafrost.</title>
        <authorList>
            <person name="Martinez M.A."/>
            <person name="Woodcroft B.J."/>
            <person name="Ignacio Espinoza J.C."/>
            <person name="Zayed A."/>
            <person name="Singleton C.M."/>
            <person name="Boyd J."/>
            <person name="Li Y.-F."/>
            <person name="Purvine S."/>
            <person name="Maughan H."/>
            <person name="Hodgkins S.B."/>
            <person name="Anderson D."/>
            <person name="Sederholm M."/>
            <person name="Temperton B."/>
            <person name="Saleska S.R."/>
            <person name="Tyson G.W."/>
            <person name="Rich V.I."/>
        </authorList>
    </citation>
    <scope>NUCLEOTIDE SEQUENCE [LARGE SCALE GENOMIC DNA]</scope>
    <source>
        <strain evidence="3 5">SMC5</strain>
        <strain evidence="2 4">SMC6</strain>
    </source>
</reference>
<accession>A0A398D578</accession>
<organism evidence="2 4">
    <name type="scientific">Candidatus Cryosericum odellii</name>
    <dbReference type="NCBI Taxonomy" id="2290917"/>
    <lineage>
        <taxon>Bacteria</taxon>
        <taxon>Pseudomonadati</taxon>
        <taxon>Caldisericota/Cryosericota group</taxon>
        <taxon>Candidatus Cryosericota</taxon>
        <taxon>Candidatus Cryosericia</taxon>
        <taxon>Candidatus Cryosericales</taxon>
        <taxon>Candidatus Cryosericaceae</taxon>
        <taxon>Candidatus Cryosericum</taxon>
    </lineage>
</organism>
<dbReference type="Proteomes" id="UP000266489">
    <property type="component" value="Unassembled WGS sequence"/>
</dbReference>
<dbReference type="AlphaFoldDB" id="A0A398CZP0"/>
<sequence>MRRAEGLMISRIRRHRQQASCVGRHEMRRNSHIVLILAVVAGLILAAGCIPKATTGTVDVPQGNTMAQDIQNGATPYKGIVPAFVLDGKSPYIRNIQATFKVTDVIDTRTVRADTTTLVTFAGQTSKKQLSVVFYLCQPLSDKADRSPDGTMTYISAIPQKDVPTPTIIKGQTYTVTGILQPHWQGVPLIYVPNAYYFEQDTANESFFYGPSDQFEQEPSSIAAKQVIEEYFKYWNEKNLAEMEKRMTPNRKNINWGFDAIDYVKLIDINERHSQEAPGTKTFNVVFEIKYKKGKSSSIDEGRVSWGYLLKRDNPNSPWLIYDWGGGYDW</sequence>
<dbReference type="EMBL" id="QXIU01000153">
    <property type="protein sequence ID" value="RIE10105.1"/>
    <property type="molecule type" value="Genomic_DNA"/>
</dbReference>
<evidence type="ECO:0000259" key="1">
    <source>
        <dbReference type="Pfam" id="PF16111"/>
    </source>
</evidence>
<feature type="domain" description="DUF4829" evidence="1">
    <location>
        <begin position="273"/>
        <end position="325"/>
    </location>
</feature>
<dbReference type="Pfam" id="PF16111">
    <property type="entry name" value="DUF4829"/>
    <property type="match status" value="1"/>
</dbReference>
<gene>
    <name evidence="3" type="ORF">SMC5_06370</name>
    <name evidence="2" type="ORF">SMC6_05660</name>
</gene>
<dbReference type="InterPro" id="IPR032256">
    <property type="entry name" value="DUF4829"/>
</dbReference>
<comment type="caution">
    <text evidence="2">The sequence shown here is derived from an EMBL/GenBank/DDBJ whole genome shotgun (WGS) entry which is preliminary data.</text>
</comment>
<keyword evidence="4" id="KW-1185">Reference proteome</keyword>
<evidence type="ECO:0000313" key="2">
    <source>
        <dbReference type="EMBL" id="RIE07690.1"/>
    </source>
</evidence>
<evidence type="ECO:0000313" key="3">
    <source>
        <dbReference type="EMBL" id="RIE10105.1"/>
    </source>
</evidence>
<dbReference type="EMBL" id="QXIT01000093">
    <property type="protein sequence ID" value="RIE07690.1"/>
    <property type="molecule type" value="Genomic_DNA"/>
</dbReference>
<proteinExistence type="predicted"/>
<dbReference type="OrthoDB" id="1933189at2"/>
<name>A0A398CZP0_9BACT</name>
<accession>A0A398CZP0</accession>